<dbReference type="GO" id="GO:0005971">
    <property type="term" value="C:ribonucleoside-diphosphate reductase complex"/>
    <property type="evidence" value="ECO:0007669"/>
    <property type="project" value="TreeGrafter"/>
</dbReference>
<evidence type="ECO:0000256" key="3">
    <source>
        <dbReference type="SAM" id="Phobius"/>
    </source>
</evidence>
<feature type="domain" description="Ribonucleotide reductase large subunit C-terminal" evidence="4">
    <location>
        <begin position="223"/>
        <end position="279"/>
    </location>
</feature>
<feature type="compositionally biased region" description="Polar residues" evidence="2">
    <location>
        <begin position="40"/>
        <end position="49"/>
    </location>
</feature>
<dbReference type="InterPro" id="IPR000788">
    <property type="entry name" value="RNR_lg_C"/>
</dbReference>
<evidence type="ECO:0000256" key="2">
    <source>
        <dbReference type="SAM" id="MobiDB-lite"/>
    </source>
</evidence>
<gene>
    <name evidence="5" type="ORF">DS421_19g665160</name>
</gene>
<dbReference type="Pfam" id="PF02867">
    <property type="entry name" value="Ribonuc_red_lgC"/>
    <property type="match status" value="1"/>
</dbReference>
<dbReference type="AlphaFoldDB" id="A0A6B9VBV1"/>
<evidence type="ECO:0000313" key="5">
    <source>
        <dbReference type="EMBL" id="QHN78873.1"/>
    </source>
</evidence>
<organism evidence="5 6">
    <name type="scientific">Arachis hypogaea</name>
    <name type="common">Peanut</name>
    <dbReference type="NCBI Taxonomy" id="3818"/>
    <lineage>
        <taxon>Eukaryota</taxon>
        <taxon>Viridiplantae</taxon>
        <taxon>Streptophyta</taxon>
        <taxon>Embryophyta</taxon>
        <taxon>Tracheophyta</taxon>
        <taxon>Spermatophyta</taxon>
        <taxon>Magnoliopsida</taxon>
        <taxon>eudicotyledons</taxon>
        <taxon>Gunneridae</taxon>
        <taxon>Pentapetalae</taxon>
        <taxon>rosids</taxon>
        <taxon>fabids</taxon>
        <taxon>Fabales</taxon>
        <taxon>Fabaceae</taxon>
        <taxon>Papilionoideae</taxon>
        <taxon>50 kb inversion clade</taxon>
        <taxon>dalbergioids sensu lato</taxon>
        <taxon>Dalbergieae</taxon>
        <taxon>Pterocarpus clade</taxon>
        <taxon>Arachis</taxon>
    </lineage>
</organism>
<feature type="region of interest" description="Disordered" evidence="2">
    <location>
        <begin position="1"/>
        <end position="68"/>
    </location>
</feature>
<evidence type="ECO:0000256" key="1">
    <source>
        <dbReference type="ARBA" id="ARBA00010406"/>
    </source>
</evidence>
<reference evidence="5 6" key="1">
    <citation type="submission" date="2020-01" db="EMBL/GenBank/DDBJ databases">
        <title>Genome sequence of Arachis hypogaea, cultivar Shitouqi.</title>
        <authorList>
            <person name="Zhuang W."/>
            <person name="Chen H."/>
            <person name="Varshney R."/>
            <person name="Wang D."/>
            <person name="Ming R."/>
        </authorList>
    </citation>
    <scope>NUCLEOTIDE SEQUENCE [LARGE SCALE GENOMIC DNA]</scope>
    <source>
        <tissue evidence="5">Young leaf</tissue>
    </source>
</reference>
<dbReference type="PANTHER" id="PTHR11573:SF6">
    <property type="entry name" value="RIBONUCLEOSIDE-DIPHOSPHATE REDUCTASE LARGE SUBUNIT"/>
    <property type="match status" value="1"/>
</dbReference>
<keyword evidence="3" id="KW-1133">Transmembrane helix</keyword>
<keyword evidence="3" id="KW-0472">Membrane</keyword>
<dbReference type="Gene3D" id="3.20.70.20">
    <property type="match status" value="1"/>
</dbReference>
<dbReference type="PANTHER" id="PTHR11573">
    <property type="entry name" value="RIBONUCLEOSIDE-DIPHOSPHATE REDUCTASE LARGE CHAIN"/>
    <property type="match status" value="1"/>
</dbReference>
<accession>A0A6B9VBV1</accession>
<keyword evidence="3" id="KW-0812">Transmembrane</keyword>
<dbReference type="Proteomes" id="UP000464620">
    <property type="component" value="Chromosome B09"/>
</dbReference>
<feature type="compositionally biased region" description="Basic and acidic residues" evidence="2">
    <location>
        <begin position="56"/>
        <end position="68"/>
    </location>
</feature>
<dbReference type="GO" id="GO:0009263">
    <property type="term" value="P:deoxyribonucleotide biosynthetic process"/>
    <property type="evidence" value="ECO:0007669"/>
    <property type="project" value="TreeGrafter"/>
</dbReference>
<comment type="similarity">
    <text evidence="1">Belongs to the ribonucleoside diphosphate reductase large chain family.</text>
</comment>
<name>A0A6B9VBV1_ARAHY</name>
<evidence type="ECO:0000313" key="6">
    <source>
        <dbReference type="Proteomes" id="UP000464620"/>
    </source>
</evidence>
<dbReference type="SUPFAM" id="SSF51998">
    <property type="entry name" value="PFL-like glycyl radical enzymes"/>
    <property type="match status" value="1"/>
</dbReference>
<feature type="compositionally biased region" description="Basic and acidic residues" evidence="2">
    <location>
        <begin position="1"/>
        <end position="15"/>
    </location>
</feature>
<dbReference type="GO" id="GO:0004748">
    <property type="term" value="F:ribonucleoside-diphosphate reductase activity, thioredoxin disulfide as acceptor"/>
    <property type="evidence" value="ECO:0007669"/>
    <property type="project" value="TreeGrafter"/>
</dbReference>
<dbReference type="InterPro" id="IPR039718">
    <property type="entry name" value="Rrm1"/>
</dbReference>
<dbReference type="GO" id="GO:0005524">
    <property type="term" value="F:ATP binding"/>
    <property type="evidence" value="ECO:0007669"/>
    <property type="project" value="TreeGrafter"/>
</dbReference>
<feature type="transmembrane region" description="Helical" evidence="3">
    <location>
        <begin position="209"/>
        <end position="230"/>
    </location>
</feature>
<sequence length="346" mass="39091">MRAEGDSRERKRASGEEMSAPPSHVTAAEPRRRHWGHRSVTVTIGSSSPSVPPRGEFAREGGDVERERELREEGEFCVHRHRKDECHAEGEPTGKRKRRRDCCEPAIVTLIATCHRRCEPLLLPFKELCSIAVLPPLEPPSLWIVYRELLRRTPPSEPSFRCCPLALSRSIVATSVVIVAARFSRTSLVCSFRPFFLPGSSRRCRSLVAVHRLVAGFWFISLSSCFLIYMKDDSIEGIYDTLKECAVISKSAGRIGVSIHNICATGSYIHRTNGTSNGIDQRGGKRKGELSHMYNSWGCKSMQKKFFSIRKSLVEFDEVLEECKNSDNMLLKGFKNILIYRDTNLC</sequence>
<dbReference type="EMBL" id="CP031001">
    <property type="protein sequence ID" value="QHN78873.1"/>
    <property type="molecule type" value="Genomic_DNA"/>
</dbReference>
<protein>
    <submittedName>
        <fullName evidence="5">Ribonucleoside-diphosphate reductase large subunit</fullName>
    </submittedName>
</protein>
<evidence type="ECO:0000259" key="4">
    <source>
        <dbReference type="Pfam" id="PF02867"/>
    </source>
</evidence>
<proteinExistence type="inferred from homology"/>